<dbReference type="Pfam" id="PF13279">
    <property type="entry name" value="4HBT_2"/>
    <property type="match status" value="1"/>
</dbReference>
<reference evidence="3 4" key="1">
    <citation type="submission" date="2020-07" db="EMBL/GenBank/DDBJ databases">
        <authorList>
            <person name="Sun Q."/>
        </authorList>
    </citation>
    <scope>NUCLEOTIDE SEQUENCE [LARGE SCALE GENOMIC DNA]</scope>
    <source>
        <strain evidence="3 4">MAH-1</strain>
    </source>
</reference>
<dbReference type="InterPro" id="IPR029069">
    <property type="entry name" value="HotDog_dom_sf"/>
</dbReference>
<sequence>MREDQIQVRVRYSETDQMGVVYHGSYIPYFEIGRVEWLRKLGVSYKSMEEDGIALPIVSMHINYKKPARYDELLTVKTKLKKHASVKIEFDCKIENENGELLTTAHFILVFVDIKNGRPISPPDYIKTILEKFESEE</sequence>
<dbReference type="InterPro" id="IPR050563">
    <property type="entry name" value="4-hydroxybenzoyl-CoA_TE"/>
</dbReference>
<dbReference type="PANTHER" id="PTHR31793:SF27">
    <property type="entry name" value="NOVEL THIOESTERASE SUPERFAMILY DOMAIN AND SAPOSIN A-TYPE DOMAIN CONTAINING PROTEIN (0610012H03RIK)"/>
    <property type="match status" value="1"/>
</dbReference>
<comment type="similarity">
    <text evidence="1">Belongs to the 4-hydroxybenzoyl-CoA thioesterase family.</text>
</comment>
<dbReference type="InterPro" id="IPR008272">
    <property type="entry name" value="HB-CoA_thioesterase_AS"/>
</dbReference>
<evidence type="ECO:0000313" key="3">
    <source>
        <dbReference type="EMBL" id="NYA72111.1"/>
    </source>
</evidence>
<dbReference type="RefSeq" id="WP_176006917.1">
    <property type="nucleotide sequence ID" value="NZ_JABWMI010000015.1"/>
</dbReference>
<dbReference type="GO" id="GO:0047617">
    <property type="term" value="F:fatty acyl-CoA hydrolase activity"/>
    <property type="evidence" value="ECO:0007669"/>
    <property type="project" value="TreeGrafter"/>
</dbReference>
<proteinExistence type="inferred from homology"/>
<dbReference type="NCBIfam" id="TIGR00051">
    <property type="entry name" value="YbgC/FadM family acyl-CoA thioesterase"/>
    <property type="match status" value="1"/>
</dbReference>
<gene>
    <name evidence="3" type="ORF">HZF10_14375</name>
</gene>
<dbReference type="Proteomes" id="UP000535020">
    <property type="component" value="Unassembled WGS sequence"/>
</dbReference>
<dbReference type="Gene3D" id="3.10.129.10">
    <property type="entry name" value="Hotdog Thioesterase"/>
    <property type="match status" value="1"/>
</dbReference>
<dbReference type="EMBL" id="JACBJI010000006">
    <property type="protein sequence ID" value="NYA72111.1"/>
    <property type="molecule type" value="Genomic_DNA"/>
</dbReference>
<comment type="caution">
    <text evidence="3">The sequence shown here is derived from an EMBL/GenBank/DDBJ whole genome shotgun (WGS) entry which is preliminary data.</text>
</comment>
<dbReference type="PIRSF" id="PIRSF003230">
    <property type="entry name" value="YbgC"/>
    <property type="match status" value="1"/>
</dbReference>
<dbReference type="InterPro" id="IPR006684">
    <property type="entry name" value="YbgC/YbaW"/>
</dbReference>
<dbReference type="AlphaFoldDB" id="A0A7Y8Y414"/>
<keyword evidence="2" id="KW-0378">Hydrolase</keyword>
<accession>A0A7Y8Y414</accession>
<keyword evidence="4" id="KW-1185">Reference proteome</keyword>
<evidence type="ECO:0000313" key="4">
    <source>
        <dbReference type="Proteomes" id="UP000535020"/>
    </source>
</evidence>
<dbReference type="SUPFAM" id="SSF54637">
    <property type="entry name" value="Thioesterase/thiol ester dehydrase-isomerase"/>
    <property type="match status" value="1"/>
</dbReference>
<organism evidence="3 4">
    <name type="scientific">Flavobacterium agri</name>
    <dbReference type="NCBI Taxonomy" id="2743471"/>
    <lineage>
        <taxon>Bacteria</taxon>
        <taxon>Pseudomonadati</taxon>
        <taxon>Bacteroidota</taxon>
        <taxon>Flavobacteriia</taxon>
        <taxon>Flavobacteriales</taxon>
        <taxon>Flavobacteriaceae</taxon>
        <taxon>Flavobacterium</taxon>
    </lineage>
</organism>
<dbReference type="CDD" id="cd00586">
    <property type="entry name" value="4HBT"/>
    <property type="match status" value="1"/>
</dbReference>
<evidence type="ECO:0000256" key="1">
    <source>
        <dbReference type="ARBA" id="ARBA00005953"/>
    </source>
</evidence>
<name>A0A7Y8Y414_9FLAO</name>
<dbReference type="PROSITE" id="PS01328">
    <property type="entry name" value="4HBCOA_THIOESTERASE"/>
    <property type="match status" value="1"/>
</dbReference>
<protein>
    <submittedName>
        <fullName evidence="3">Acyl-CoA thioesterase</fullName>
    </submittedName>
</protein>
<evidence type="ECO:0000256" key="2">
    <source>
        <dbReference type="ARBA" id="ARBA00022801"/>
    </source>
</evidence>
<dbReference type="PANTHER" id="PTHR31793">
    <property type="entry name" value="4-HYDROXYBENZOYL-COA THIOESTERASE FAMILY MEMBER"/>
    <property type="match status" value="1"/>
</dbReference>